<feature type="domain" description="YgxA-like helix-turn-helix" evidence="2">
    <location>
        <begin position="224"/>
        <end position="286"/>
    </location>
</feature>
<organism evidence="4 5">
    <name type="scientific">Bacillus lumedeiriae</name>
    <dbReference type="NCBI Taxonomy" id="3058829"/>
    <lineage>
        <taxon>Bacteria</taxon>
        <taxon>Bacillati</taxon>
        <taxon>Bacillota</taxon>
        <taxon>Bacilli</taxon>
        <taxon>Bacillales</taxon>
        <taxon>Bacillaceae</taxon>
        <taxon>Bacillus</taxon>
    </lineage>
</organism>
<dbReference type="Proteomes" id="UP001619911">
    <property type="component" value="Unassembled WGS sequence"/>
</dbReference>
<gene>
    <name evidence="4" type="ORF">QYG89_10985</name>
</gene>
<dbReference type="Pfam" id="PF14540">
    <property type="entry name" value="NTF-like"/>
    <property type="match status" value="1"/>
</dbReference>
<accession>A0ABW8IAL6</accession>
<keyword evidence="5" id="KW-1185">Reference proteome</keyword>
<dbReference type="Gene3D" id="1.20.120.330">
    <property type="entry name" value="Nucleotidyltransferases domain 2"/>
    <property type="match status" value="1"/>
</dbReference>
<feature type="domain" description="YgxA-like substrate binding" evidence="3">
    <location>
        <begin position="119"/>
        <end position="218"/>
    </location>
</feature>
<dbReference type="Pfam" id="PF18576">
    <property type="entry name" value="HTH_52"/>
    <property type="match status" value="1"/>
</dbReference>
<name>A0ABW8IAL6_9BACI</name>
<feature type="domain" description="Nucleotidyltransferase-like" evidence="1">
    <location>
        <begin position="1"/>
        <end position="118"/>
    </location>
</feature>
<dbReference type="EMBL" id="JAUIYO010000007">
    <property type="protein sequence ID" value="MFK2826190.1"/>
    <property type="molecule type" value="Genomic_DNA"/>
</dbReference>
<dbReference type="Pfam" id="PF22339">
    <property type="entry name" value="YgxA-like_sub_bind"/>
    <property type="match status" value="1"/>
</dbReference>
<dbReference type="InterPro" id="IPR054515">
    <property type="entry name" value="YgxA-like_substrate-bd"/>
</dbReference>
<evidence type="ECO:0000259" key="2">
    <source>
        <dbReference type="Pfam" id="PF18576"/>
    </source>
</evidence>
<dbReference type="InterPro" id="IPR036388">
    <property type="entry name" value="WH-like_DNA-bd_sf"/>
</dbReference>
<evidence type="ECO:0000259" key="1">
    <source>
        <dbReference type="Pfam" id="PF14540"/>
    </source>
</evidence>
<dbReference type="InterPro" id="IPR041143">
    <property type="entry name" value="YgxA_HTH"/>
</dbReference>
<evidence type="ECO:0000313" key="5">
    <source>
        <dbReference type="Proteomes" id="UP001619911"/>
    </source>
</evidence>
<dbReference type="InterPro" id="IPR029348">
    <property type="entry name" value="NTF-like"/>
</dbReference>
<dbReference type="Gene3D" id="3.30.460.10">
    <property type="entry name" value="Beta Polymerase, domain 2"/>
    <property type="match status" value="1"/>
</dbReference>
<comment type="caution">
    <text evidence="4">The sequence shown here is derived from an EMBL/GenBank/DDBJ whole genome shotgun (WGS) entry which is preliminary data.</text>
</comment>
<proteinExistence type="predicted"/>
<protein>
    <submittedName>
        <fullName evidence="4">Nucleotidyltransferase-like protein</fullName>
    </submittedName>
</protein>
<dbReference type="InterPro" id="IPR043519">
    <property type="entry name" value="NT_sf"/>
</dbReference>
<evidence type="ECO:0000259" key="3">
    <source>
        <dbReference type="Pfam" id="PF22339"/>
    </source>
</evidence>
<reference evidence="4 5" key="1">
    <citation type="submission" date="2023-07" db="EMBL/GenBank/DDBJ databases">
        <title>Bacillus lucianemedeirus sp. nov, a new species isolated from an immunobiological production facility.</title>
        <authorList>
            <person name="Costa L.V."/>
            <person name="Miranda R.V.S.L."/>
            <person name="Brandao M.L.L."/>
            <person name="Reis C.M.F."/>
            <person name="Frazao A.M."/>
            <person name="Cruz F.V."/>
            <person name="Baio P.V.P."/>
            <person name="Veras J.F.C."/>
            <person name="Ramos J.N."/>
            <person name="Vieira V."/>
        </authorList>
    </citation>
    <scope>NUCLEOTIDE SEQUENCE [LARGE SCALE GENOMIC DNA]</scope>
    <source>
        <strain evidence="4 5">B190/17</strain>
    </source>
</reference>
<dbReference type="Gene3D" id="1.10.10.10">
    <property type="entry name" value="Winged helix-like DNA-binding domain superfamily/Winged helix DNA-binding domain"/>
    <property type="match status" value="1"/>
</dbReference>
<evidence type="ECO:0000313" key="4">
    <source>
        <dbReference type="EMBL" id="MFK2826190.1"/>
    </source>
</evidence>
<dbReference type="RefSeq" id="WP_404317203.1">
    <property type="nucleotide sequence ID" value="NZ_JAUIYO010000007.1"/>
</dbReference>
<sequence length="289" mass="34538">MRDILRPLYQERTSQQNTIGVISVEKKESKAALTEGFDVILLVLVKEAETPVFVKHYVYGEEKAALYIITESQMKEWLLLGSNRKFIEWLYYGKVLFDRNEYVHEMKQEMREFPFFGRKIKMTIEFSKLIRRWTDGRDFFNNRHYLDAYNHVMHSLHHLARLAVIENGFYPEVTVWLQVKQIEPEIYKLYEELLTSDEELEKRLELLFIAIDFLIHSRTENGAAHLLSILEEKESWTFQELLNHQETSYYAVDLGVLLEYLIEKSFVAERKVKTKGQGIFHRQYQVINR</sequence>